<accession>A0A317Y0F1</accession>
<keyword evidence="1" id="KW-0472">Membrane</keyword>
<dbReference type="InParanoid" id="A0A317Y0F1"/>
<evidence type="ECO:0000256" key="1">
    <source>
        <dbReference type="SAM" id="Phobius"/>
    </source>
</evidence>
<reference evidence="2 3" key="1">
    <citation type="journal article" date="2018" name="Mol. Biol. Evol.">
        <title>Broad Genomic Sampling Reveals a Smut Pathogenic Ancestry of the Fungal Clade Ustilaginomycotina.</title>
        <authorList>
            <person name="Kijpornyongpan T."/>
            <person name="Mondo S.J."/>
            <person name="Barry K."/>
            <person name="Sandor L."/>
            <person name="Lee J."/>
            <person name="Lipzen A."/>
            <person name="Pangilinan J."/>
            <person name="LaButti K."/>
            <person name="Hainaut M."/>
            <person name="Henrissat B."/>
            <person name="Grigoriev I.V."/>
            <person name="Spatafora J.W."/>
            <person name="Aime M.C."/>
        </authorList>
    </citation>
    <scope>NUCLEOTIDE SEQUENCE [LARGE SCALE GENOMIC DNA]</scope>
    <source>
        <strain evidence="2 3">MCA 3645</strain>
    </source>
</reference>
<keyword evidence="3" id="KW-1185">Reference proteome</keyword>
<dbReference type="Proteomes" id="UP000246740">
    <property type="component" value="Unassembled WGS sequence"/>
</dbReference>
<protein>
    <submittedName>
        <fullName evidence="2">Uncharacterized protein</fullName>
    </submittedName>
</protein>
<name>A0A317Y0F1_9BASI</name>
<gene>
    <name evidence="2" type="ORF">BCV70DRAFT_24371</name>
</gene>
<dbReference type="AlphaFoldDB" id="A0A317Y0F1"/>
<proteinExistence type="predicted"/>
<feature type="transmembrane region" description="Helical" evidence="1">
    <location>
        <begin position="74"/>
        <end position="94"/>
    </location>
</feature>
<dbReference type="EMBL" id="KZ819188">
    <property type="protein sequence ID" value="PWZ03852.1"/>
    <property type="molecule type" value="Genomic_DNA"/>
</dbReference>
<keyword evidence="1" id="KW-0812">Transmembrane</keyword>
<organism evidence="2 3">
    <name type="scientific">Testicularia cyperi</name>
    <dbReference type="NCBI Taxonomy" id="1882483"/>
    <lineage>
        <taxon>Eukaryota</taxon>
        <taxon>Fungi</taxon>
        <taxon>Dikarya</taxon>
        <taxon>Basidiomycota</taxon>
        <taxon>Ustilaginomycotina</taxon>
        <taxon>Ustilaginomycetes</taxon>
        <taxon>Ustilaginales</taxon>
        <taxon>Anthracoideaceae</taxon>
        <taxon>Testicularia</taxon>
    </lineage>
</organism>
<evidence type="ECO:0000313" key="2">
    <source>
        <dbReference type="EMBL" id="PWZ03852.1"/>
    </source>
</evidence>
<keyword evidence="1" id="KW-1133">Transmembrane helix</keyword>
<evidence type="ECO:0000313" key="3">
    <source>
        <dbReference type="Proteomes" id="UP000246740"/>
    </source>
</evidence>
<sequence>MTILSIVRWNPDVATVEYSTVACCRWDKAVLYCTVVATKGSMAWKGFRADVGAEQQTNGVTENPKTARAAWDRVNITVLLFSTLLFLLHQMGLAGAATVVPLRAVSLVALHLRSHALLFFQGGL</sequence>